<dbReference type="PROSITE" id="PS50076">
    <property type="entry name" value="DNAJ_2"/>
    <property type="match status" value="1"/>
</dbReference>
<evidence type="ECO:0000313" key="3">
    <source>
        <dbReference type="Proteomes" id="UP000295252"/>
    </source>
</evidence>
<accession>A0A068UI14</accession>
<gene>
    <name evidence="2" type="ORF">GSCOC_T00026838001</name>
</gene>
<dbReference type="OMA" id="SHTRMAQ"/>
<reference evidence="3" key="1">
    <citation type="journal article" date="2014" name="Science">
        <title>The coffee genome provides insight into the convergent evolution of caffeine biosynthesis.</title>
        <authorList>
            <person name="Denoeud F."/>
            <person name="Carretero-Paulet L."/>
            <person name="Dereeper A."/>
            <person name="Droc G."/>
            <person name="Guyot R."/>
            <person name="Pietrella M."/>
            <person name="Zheng C."/>
            <person name="Alberti A."/>
            <person name="Anthony F."/>
            <person name="Aprea G."/>
            <person name="Aury J.M."/>
            <person name="Bento P."/>
            <person name="Bernard M."/>
            <person name="Bocs S."/>
            <person name="Campa C."/>
            <person name="Cenci A."/>
            <person name="Combes M.C."/>
            <person name="Crouzillat D."/>
            <person name="Da Silva C."/>
            <person name="Daddiego L."/>
            <person name="De Bellis F."/>
            <person name="Dussert S."/>
            <person name="Garsmeur O."/>
            <person name="Gayraud T."/>
            <person name="Guignon V."/>
            <person name="Jahn K."/>
            <person name="Jamilloux V."/>
            <person name="Joet T."/>
            <person name="Labadie K."/>
            <person name="Lan T."/>
            <person name="Leclercq J."/>
            <person name="Lepelley M."/>
            <person name="Leroy T."/>
            <person name="Li L.T."/>
            <person name="Librado P."/>
            <person name="Lopez L."/>
            <person name="Munoz A."/>
            <person name="Noel B."/>
            <person name="Pallavicini A."/>
            <person name="Perrotta G."/>
            <person name="Poncet V."/>
            <person name="Pot D."/>
            <person name="Priyono X."/>
            <person name="Rigoreau M."/>
            <person name="Rouard M."/>
            <person name="Rozas J."/>
            <person name="Tranchant-Dubreuil C."/>
            <person name="VanBuren R."/>
            <person name="Zhang Q."/>
            <person name="Andrade A.C."/>
            <person name="Argout X."/>
            <person name="Bertrand B."/>
            <person name="de Kochko A."/>
            <person name="Graziosi G."/>
            <person name="Henry R.J."/>
            <person name="Jayarama X."/>
            <person name="Ming R."/>
            <person name="Nagai C."/>
            <person name="Rounsley S."/>
            <person name="Sankoff D."/>
            <person name="Giuliano G."/>
            <person name="Albert V.A."/>
            <person name="Wincker P."/>
            <person name="Lashermes P."/>
        </authorList>
    </citation>
    <scope>NUCLEOTIDE SEQUENCE [LARGE SCALE GENOMIC DNA]</scope>
    <source>
        <strain evidence="3">cv. DH200-94</strain>
    </source>
</reference>
<dbReference type="Proteomes" id="UP000295252">
    <property type="component" value="Chromosome V"/>
</dbReference>
<dbReference type="Pfam" id="PF00226">
    <property type="entry name" value="DnaJ"/>
    <property type="match status" value="1"/>
</dbReference>
<dbReference type="AlphaFoldDB" id="A0A068UI14"/>
<dbReference type="InParanoid" id="A0A068UI14"/>
<evidence type="ECO:0000313" key="2">
    <source>
        <dbReference type="EMBL" id="CDP08111.1"/>
    </source>
</evidence>
<dbReference type="PANTHER" id="PTHR45090">
    <property type="entry name" value="CHAPERONE PROTEIN DNAJ 20 CHLOROPLASTIC"/>
    <property type="match status" value="1"/>
</dbReference>
<dbReference type="Gramene" id="CDP08111">
    <property type="protein sequence ID" value="CDP08111"/>
    <property type="gene ID" value="GSCOC_T00026838001"/>
</dbReference>
<dbReference type="OrthoDB" id="10250354at2759"/>
<dbReference type="PhylomeDB" id="A0A068UI14"/>
<dbReference type="PRINTS" id="PR00625">
    <property type="entry name" value="JDOMAIN"/>
</dbReference>
<proteinExistence type="predicted"/>
<dbReference type="CDD" id="cd06257">
    <property type="entry name" value="DnaJ"/>
    <property type="match status" value="1"/>
</dbReference>
<dbReference type="SMART" id="SM00271">
    <property type="entry name" value="DnaJ"/>
    <property type="match status" value="1"/>
</dbReference>
<evidence type="ECO:0000259" key="1">
    <source>
        <dbReference type="PROSITE" id="PS50076"/>
    </source>
</evidence>
<dbReference type="Gene3D" id="1.10.287.110">
    <property type="entry name" value="DnaJ domain"/>
    <property type="match status" value="1"/>
</dbReference>
<sequence>MEASLQSSGISTRFGKTVQFNQKGSGKEKFLQHRTVISCQAARTVQTGRAANFYEVLSLDCSKFVGLQEIKKAYRCKALKFHPDACPPSEKEESTRRFLELRMAYETLSDPISRELYDHELSLVDVDGRTRHGMSCSMGSQVWERQIAELNKRSRQKMEKRKEMGMWN</sequence>
<dbReference type="STRING" id="49390.A0A068UI14"/>
<feature type="domain" description="J" evidence="1">
    <location>
        <begin position="52"/>
        <end position="121"/>
    </location>
</feature>
<protein>
    <recommendedName>
        <fullName evidence="1">J domain-containing protein</fullName>
    </recommendedName>
</protein>
<dbReference type="PANTHER" id="PTHR45090:SF3">
    <property type="entry name" value="OS09G0368800 PROTEIN"/>
    <property type="match status" value="1"/>
</dbReference>
<dbReference type="GO" id="GO:0009507">
    <property type="term" value="C:chloroplast"/>
    <property type="evidence" value="ECO:0007669"/>
    <property type="project" value="TreeGrafter"/>
</dbReference>
<organism evidence="2 3">
    <name type="scientific">Coffea canephora</name>
    <name type="common">Robusta coffee</name>
    <dbReference type="NCBI Taxonomy" id="49390"/>
    <lineage>
        <taxon>Eukaryota</taxon>
        <taxon>Viridiplantae</taxon>
        <taxon>Streptophyta</taxon>
        <taxon>Embryophyta</taxon>
        <taxon>Tracheophyta</taxon>
        <taxon>Spermatophyta</taxon>
        <taxon>Magnoliopsida</taxon>
        <taxon>eudicotyledons</taxon>
        <taxon>Gunneridae</taxon>
        <taxon>Pentapetalae</taxon>
        <taxon>asterids</taxon>
        <taxon>lamiids</taxon>
        <taxon>Gentianales</taxon>
        <taxon>Rubiaceae</taxon>
        <taxon>Ixoroideae</taxon>
        <taxon>Gardenieae complex</taxon>
        <taxon>Bertiereae - Coffeeae clade</taxon>
        <taxon>Coffeeae</taxon>
        <taxon>Coffea</taxon>
    </lineage>
</organism>
<dbReference type="EMBL" id="HG739114">
    <property type="protein sequence ID" value="CDP08111.1"/>
    <property type="molecule type" value="Genomic_DNA"/>
</dbReference>
<dbReference type="InterPro" id="IPR001623">
    <property type="entry name" value="DnaJ_domain"/>
</dbReference>
<dbReference type="SUPFAM" id="SSF46565">
    <property type="entry name" value="Chaperone J-domain"/>
    <property type="match status" value="1"/>
</dbReference>
<keyword evidence="3" id="KW-1185">Reference proteome</keyword>
<name>A0A068UI14_COFCA</name>
<dbReference type="InterPro" id="IPR036869">
    <property type="entry name" value="J_dom_sf"/>
</dbReference>
<dbReference type="InterPro" id="IPR053232">
    <property type="entry name" value="DnaJ_C/III_chloroplastic"/>
</dbReference>